<dbReference type="AlphaFoldDB" id="A0A4Q8ARD4"/>
<evidence type="ECO:0000259" key="2">
    <source>
        <dbReference type="SMART" id="SM00062"/>
    </source>
</evidence>
<sequence length="331" mass="34187">MENQSPVAIDVHAVQRRASIMGHGLIIQALIEGLSMRARFVLPPVVASVLLLTGCVDNSMPEMTGAAERVAAVTVNADAAALLPKAVADSGVLAIGTAPNYAPNEFKDSEGESIGWDLELARGVARALGLEAVVAESNFDNIIPSVRGGKFDLGASSFTATAEREQQLDFVHYYDAGAQWAAPVDSIVDPDDACGLKVAVQATTFQDTSEVPARSAACVAAGKPAIVKMPFDTQGNAVNAVVLGQADAFSADSPVALYALSKLEGRLQPAGEAFDVAPYGFVVAKDSGMAEAVQLALQGMVDDGSYGAILDTWGVRAGGLELITINPASQG</sequence>
<dbReference type="EMBL" id="SHLC01000001">
    <property type="protein sequence ID" value="RZU66609.1"/>
    <property type="molecule type" value="Genomic_DNA"/>
</dbReference>
<reference evidence="3 4" key="1">
    <citation type="submission" date="2019-02" db="EMBL/GenBank/DDBJ databases">
        <title>Sequencing the genomes of 1000 actinobacteria strains.</title>
        <authorList>
            <person name="Klenk H.-P."/>
        </authorList>
    </citation>
    <scope>NUCLEOTIDE SEQUENCE [LARGE SCALE GENOMIC DNA]</scope>
    <source>
        <strain evidence="3 4">DSM 18319</strain>
    </source>
</reference>
<proteinExistence type="predicted"/>
<dbReference type="Gene3D" id="3.40.190.10">
    <property type="entry name" value="Periplasmic binding protein-like II"/>
    <property type="match status" value="2"/>
</dbReference>
<evidence type="ECO:0000313" key="4">
    <source>
        <dbReference type="Proteomes" id="UP000291483"/>
    </source>
</evidence>
<gene>
    <name evidence="3" type="ORF">EV379_2972</name>
</gene>
<dbReference type="Proteomes" id="UP000291483">
    <property type="component" value="Unassembled WGS sequence"/>
</dbReference>
<keyword evidence="1" id="KW-0732">Signal</keyword>
<dbReference type="Pfam" id="PF00497">
    <property type="entry name" value="SBP_bac_3"/>
    <property type="match status" value="1"/>
</dbReference>
<comment type="caution">
    <text evidence="3">The sequence shown here is derived from an EMBL/GenBank/DDBJ whole genome shotgun (WGS) entry which is preliminary data.</text>
</comment>
<dbReference type="PANTHER" id="PTHR35936">
    <property type="entry name" value="MEMBRANE-BOUND LYTIC MUREIN TRANSGLYCOSYLASE F"/>
    <property type="match status" value="1"/>
</dbReference>
<protein>
    <submittedName>
        <fullName evidence="3">Polar amino acid transport system substrate-binding protein</fullName>
    </submittedName>
</protein>
<dbReference type="SMART" id="SM00062">
    <property type="entry name" value="PBPb"/>
    <property type="match status" value="1"/>
</dbReference>
<accession>A0A4Q8ARD4</accession>
<dbReference type="SUPFAM" id="SSF53850">
    <property type="entry name" value="Periplasmic binding protein-like II"/>
    <property type="match status" value="1"/>
</dbReference>
<dbReference type="PANTHER" id="PTHR35936:SF17">
    <property type="entry name" value="ARGININE-BINDING EXTRACELLULAR PROTEIN ARTP"/>
    <property type="match status" value="1"/>
</dbReference>
<organism evidence="3 4">
    <name type="scientific">Microterricola gilva</name>
    <dbReference type="NCBI Taxonomy" id="393267"/>
    <lineage>
        <taxon>Bacteria</taxon>
        <taxon>Bacillati</taxon>
        <taxon>Actinomycetota</taxon>
        <taxon>Actinomycetes</taxon>
        <taxon>Micrococcales</taxon>
        <taxon>Microbacteriaceae</taxon>
        <taxon>Microterricola</taxon>
    </lineage>
</organism>
<dbReference type="CDD" id="cd01004">
    <property type="entry name" value="PBP2_MidA_like"/>
    <property type="match status" value="1"/>
</dbReference>
<name>A0A4Q8ARD4_9MICO</name>
<keyword evidence="4" id="KW-1185">Reference proteome</keyword>
<evidence type="ECO:0000256" key="1">
    <source>
        <dbReference type="ARBA" id="ARBA00022729"/>
    </source>
</evidence>
<evidence type="ECO:0000313" key="3">
    <source>
        <dbReference type="EMBL" id="RZU66609.1"/>
    </source>
</evidence>
<dbReference type="RefSeq" id="WP_242616395.1">
    <property type="nucleotide sequence ID" value="NZ_SHLC01000001.1"/>
</dbReference>
<dbReference type="InterPro" id="IPR001638">
    <property type="entry name" value="Solute-binding_3/MltF_N"/>
</dbReference>
<feature type="domain" description="Solute-binding protein family 3/N-terminal" evidence="2">
    <location>
        <begin position="92"/>
        <end position="317"/>
    </location>
</feature>